<evidence type="ECO:0000313" key="2">
    <source>
        <dbReference type="EMBL" id="PPA93694.1"/>
    </source>
</evidence>
<sequence>MDIDQEIRRNMEIIGENSRNICQNIGFSTLTMILIINIVILYQYQSDERETGYITVSLAF</sequence>
<evidence type="ECO:0000313" key="3">
    <source>
        <dbReference type="Proteomes" id="UP000239759"/>
    </source>
</evidence>
<dbReference type="Proteomes" id="UP000239759">
    <property type="component" value="Unassembled WGS sequence"/>
</dbReference>
<dbReference type="AlphaFoldDB" id="A0AAP8QCG0"/>
<reference evidence="2 3" key="1">
    <citation type="submission" date="2018-02" db="EMBL/GenBank/DDBJ databases">
        <title>Comparative analysis of genomes of three Brevibacillus laterosporus strains producers of potent antimicrobials isolated from silage.</title>
        <authorList>
            <person name="Kojic M."/>
            <person name="Miljkovic M."/>
            <person name="Studholme D."/>
            <person name="Filipic B."/>
        </authorList>
    </citation>
    <scope>NUCLEOTIDE SEQUENCE [LARGE SCALE GENOMIC DNA]</scope>
    <source>
        <strain evidence="2 3">BGSP11</strain>
    </source>
</reference>
<gene>
    <name evidence="2" type="ORF">C4A77_17005</name>
</gene>
<evidence type="ECO:0000256" key="1">
    <source>
        <dbReference type="SAM" id="Phobius"/>
    </source>
</evidence>
<comment type="caution">
    <text evidence="2">The sequence shown here is derived from an EMBL/GenBank/DDBJ whole genome shotgun (WGS) entry which is preliminary data.</text>
</comment>
<feature type="transmembrane region" description="Helical" evidence="1">
    <location>
        <begin position="21"/>
        <end position="44"/>
    </location>
</feature>
<dbReference type="RefSeq" id="WP_018671917.1">
    <property type="nucleotide sequence ID" value="NZ_CP136163.1"/>
</dbReference>
<keyword evidence="1" id="KW-0812">Transmembrane</keyword>
<name>A0AAP8QCG0_BRELA</name>
<keyword evidence="1" id="KW-1133">Transmembrane helix</keyword>
<organism evidence="2 3">
    <name type="scientific">Brevibacillus laterosporus</name>
    <name type="common">Bacillus laterosporus</name>
    <dbReference type="NCBI Taxonomy" id="1465"/>
    <lineage>
        <taxon>Bacteria</taxon>
        <taxon>Bacillati</taxon>
        <taxon>Bacillota</taxon>
        <taxon>Bacilli</taxon>
        <taxon>Bacillales</taxon>
        <taxon>Paenibacillaceae</taxon>
        <taxon>Brevibacillus</taxon>
    </lineage>
</organism>
<proteinExistence type="predicted"/>
<dbReference type="GeneID" id="61081440"/>
<protein>
    <submittedName>
        <fullName evidence="2">Uncharacterized protein</fullName>
    </submittedName>
</protein>
<keyword evidence="1" id="KW-0472">Membrane</keyword>
<dbReference type="EMBL" id="PRKQ01000022">
    <property type="protein sequence ID" value="PPA93694.1"/>
    <property type="molecule type" value="Genomic_DNA"/>
</dbReference>
<accession>A0AAP8QCG0</accession>